<dbReference type="EMBL" id="FNQV01000006">
    <property type="protein sequence ID" value="SEA22101.1"/>
    <property type="molecule type" value="Genomic_DNA"/>
</dbReference>
<dbReference type="Pfam" id="PF11228">
    <property type="entry name" value="DUF3027"/>
    <property type="match status" value="1"/>
</dbReference>
<name>A0A1H3ZFA6_9ACTO</name>
<dbReference type="OrthoDB" id="3210158at2"/>
<sequence length="258" mass="27803">MSSPAKKTPIDKTLAGAIDVARAAAVDLAGEDKVGEHAAFDMEDTRLGTHRFACTDPGYRGWFWAVTLTRVPRGRAATICEVALQPGPDSLLAPPWVPYAQRLRPEDVRPGDTLPYVPHDERLVEQSDAELAQAADEEADTEFDEMGLGRKRVLSPAGRAAAAERWYAGPGGPNTSSARRAKAKCGTCGFLLKLSGSTRHMFGVCANEWSSDDGRVVSLDHGCGAHSETDIPARSGDWQQSEPVIDELDLEPFTLSES</sequence>
<protein>
    <recommendedName>
        <fullName evidence="3">DUF3027 domain-containing protein</fullName>
    </recommendedName>
</protein>
<accession>A0A1H3ZFA6</accession>
<evidence type="ECO:0000313" key="2">
    <source>
        <dbReference type="Proteomes" id="UP000199288"/>
    </source>
</evidence>
<dbReference type="Proteomes" id="UP000199288">
    <property type="component" value="Unassembled WGS sequence"/>
</dbReference>
<reference evidence="2" key="1">
    <citation type="submission" date="2016-10" db="EMBL/GenBank/DDBJ databases">
        <authorList>
            <person name="Varghese N."/>
            <person name="Submissions S."/>
        </authorList>
    </citation>
    <scope>NUCLEOTIDE SEQUENCE [LARGE SCALE GENOMIC DNA]</scope>
    <source>
        <strain evidence="2">KPR-1</strain>
    </source>
</reference>
<organism evidence="1 2">
    <name type="scientific">Bowdeniella nasicola</name>
    <dbReference type="NCBI Taxonomy" id="208480"/>
    <lineage>
        <taxon>Bacteria</taxon>
        <taxon>Bacillati</taxon>
        <taxon>Actinomycetota</taxon>
        <taxon>Actinomycetes</taxon>
        <taxon>Actinomycetales</taxon>
        <taxon>Actinomycetaceae</taxon>
        <taxon>Bowdeniella</taxon>
    </lineage>
</organism>
<dbReference type="RefSeq" id="WP_092563383.1">
    <property type="nucleotide sequence ID" value="NZ_FNQV01000006.1"/>
</dbReference>
<evidence type="ECO:0000313" key="1">
    <source>
        <dbReference type="EMBL" id="SEA22101.1"/>
    </source>
</evidence>
<evidence type="ECO:0008006" key="3">
    <source>
        <dbReference type="Google" id="ProtNLM"/>
    </source>
</evidence>
<proteinExistence type="predicted"/>
<gene>
    <name evidence="1" type="ORF">SAMN02910418_01124</name>
</gene>
<keyword evidence="2" id="KW-1185">Reference proteome</keyword>
<dbReference type="InterPro" id="IPR021391">
    <property type="entry name" value="DUF3027"/>
</dbReference>
<dbReference type="AlphaFoldDB" id="A0A1H3ZFA6"/>